<name>A0ACC5X2K8_PANGG</name>
<reference evidence="1 2" key="1">
    <citation type="journal article" date="2022" name="bioRxiv">
        <title>An ancient truncated duplication of the anti-Mullerian hormone receptor type 2 gene is a potential conserved master sex determinant in the Pangasiidae catfish family.</title>
        <authorList>
            <person name="Wen M."/>
            <person name="Pan Q."/>
            <person name="Jouanno E."/>
            <person name="Montfort J."/>
            <person name="Zahm M."/>
            <person name="Cabau C."/>
            <person name="Klopp C."/>
            <person name="Iampietro C."/>
            <person name="Roques C."/>
            <person name="Bouchez O."/>
            <person name="Castinel A."/>
            <person name="Donnadieu C."/>
            <person name="Parrinello H."/>
            <person name="Poncet C."/>
            <person name="Belmonte E."/>
            <person name="Gautier V."/>
            <person name="Avarre J.-C."/>
            <person name="Dugue R."/>
            <person name="Gustiano R."/>
            <person name="Ha T.T.T."/>
            <person name="Campet M."/>
            <person name="Sriphairoj K."/>
            <person name="Ribolli J."/>
            <person name="de Almeida F.L."/>
            <person name="Desvignes T."/>
            <person name="Postlethwait J.H."/>
            <person name="Bucao C.F."/>
            <person name="Robinson-Rechavi M."/>
            <person name="Bobe J."/>
            <person name="Herpin A."/>
            <person name="Guiguen Y."/>
        </authorList>
    </citation>
    <scope>NUCLEOTIDE SEQUENCE [LARGE SCALE GENOMIC DNA]</scope>
    <source>
        <strain evidence="1">YG-Dec2019</strain>
    </source>
</reference>
<dbReference type="Proteomes" id="UP000829447">
    <property type="component" value="Linkage Group LG13"/>
</dbReference>
<evidence type="ECO:0000313" key="2">
    <source>
        <dbReference type="Proteomes" id="UP000829447"/>
    </source>
</evidence>
<sequence>MTSMKKRRCDDGSEKPSAALNLSTAEVQELISREVQSALEQSDKMMKALMERIQEVDNEPRYDARIRKLEAHVRKVKRRGDAVFADIRKRGLLEAGQEQNLSPSPEIKKEAKTLNMTSSANGGISGTSRTSGDVASEGGATRKPKEGFWQSLRTKNQVVDLTDDGEVCRQNGTKHSDSPQTSSQDNVDSRPSPLEGGEIPCPVVMEKKTPEAQEAEAALQSRLPPFPHTPFPHQLPVAAASKSMPQKPIVKVARIKNPRGIALLWNVEEEDPDAAAMDCYYIYVAQERNDGTFSKWKNMGVIKAMPLPMACRVAAERSGDKTLCFIIIGKDVYGRYGPYSDVHTVWASET</sequence>
<proteinExistence type="predicted"/>
<protein>
    <submittedName>
        <fullName evidence="1">Uncharacterized protein</fullName>
    </submittedName>
</protein>
<gene>
    <name evidence="1" type="ORF">PGIGA_G00050810</name>
</gene>
<accession>A0ACC5X2K8</accession>
<keyword evidence="2" id="KW-1185">Reference proteome</keyword>
<comment type="caution">
    <text evidence="1">The sequence shown here is derived from an EMBL/GenBank/DDBJ whole genome shotgun (WGS) entry which is preliminary data.</text>
</comment>
<organism evidence="1 2">
    <name type="scientific">Pangasianodon gigas</name>
    <name type="common">Mekong giant catfish</name>
    <name type="synonym">Pangasius gigas</name>
    <dbReference type="NCBI Taxonomy" id="30993"/>
    <lineage>
        <taxon>Eukaryota</taxon>
        <taxon>Metazoa</taxon>
        <taxon>Chordata</taxon>
        <taxon>Craniata</taxon>
        <taxon>Vertebrata</taxon>
        <taxon>Euteleostomi</taxon>
        <taxon>Actinopterygii</taxon>
        <taxon>Neopterygii</taxon>
        <taxon>Teleostei</taxon>
        <taxon>Ostariophysi</taxon>
        <taxon>Siluriformes</taxon>
        <taxon>Pangasiidae</taxon>
        <taxon>Pangasianodon</taxon>
    </lineage>
</organism>
<evidence type="ECO:0000313" key="1">
    <source>
        <dbReference type="EMBL" id="MCI4385462.1"/>
    </source>
</evidence>
<dbReference type="EMBL" id="CM040466">
    <property type="protein sequence ID" value="MCI4385462.1"/>
    <property type="molecule type" value="Genomic_DNA"/>
</dbReference>